<dbReference type="STRING" id="80876.SAMN05421779_101516"/>
<feature type="binding site" evidence="1">
    <location>
        <position position="170"/>
    </location>
    <ligand>
        <name>S-adenosyl-L-methionine</name>
        <dbReference type="ChEBI" id="CHEBI:59789"/>
    </ligand>
</feature>
<evidence type="ECO:0000313" key="3">
    <source>
        <dbReference type="Proteomes" id="UP000185678"/>
    </source>
</evidence>
<dbReference type="GO" id="GO:0070475">
    <property type="term" value="P:rRNA base methylation"/>
    <property type="evidence" value="ECO:0007669"/>
    <property type="project" value="UniProtKB-UniRule"/>
</dbReference>
<reference evidence="2 3" key="1">
    <citation type="submission" date="2017-01" db="EMBL/GenBank/DDBJ databases">
        <authorList>
            <person name="Mah S.A."/>
            <person name="Swanson W.J."/>
            <person name="Moy G.W."/>
            <person name="Vacquier V.D."/>
        </authorList>
    </citation>
    <scope>NUCLEOTIDE SEQUENCE [LARGE SCALE GENOMIC DNA]</scope>
    <source>
        <strain evidence="2 3">DSM 11589</strain>
    </source>
</reference>
<evidence type="ECO:0000256" key="1">
    <source>
        <dbReference type="HAMAP-Rule" id="MF_00934"/>
    </source>
</evidence>
<organism evidence="2 3">
    <name type="scientific">Insolitispirillum peregrinum</name>
    <dbReference type="NCBI Taxonomy" id="80876"/>
    <lineage>
        <taxon>Bacteria</taxon>
        <taxon>Pseudomonadati</taxon>
        <taxon>Pseudomonadota</taxon>
        <taxon>Alphaproteobacteria</taxon>
        <taxon>Rhodospirillales</taxon>
        <taxon>Novispirillaceae</taxon>
        <taxon>Insolitispirillum</taxon>
    </lineage>
</organism>
<dbReference type="PANTHER" id="PTHR37426:SF1">
    <property type="entry name" value="RIBOSOMAL RNA LARGE SUBUNIT METHYLTRANSFERASE J"/>
    <property type="match status" value="1"/>
</dbReference>
<dbReference type="GO" id="GO:0003723">
    <property type="term" value="F:RNA binding"/>
    <property type="evidence" value="ECO:0007669"/>
    <property type="project" value="UniProtKB-UniRule"/>
</dbReference>
<proteinExistence type="inferred from homology"/>
<feature type="binding site" evidence="1">
    <location>
        <position position="41"/>
    </location>
    <ligand>
        <name>S-adenosyl-L-methionine</name>
        <dbReference type="ChEBI" id="CHEBI:59789"/>
    </ligand>
</feature>
<dbReference type="EC" id="2.1.1.266" evidence="1"/>
<keyword evidence="1" id="KW-0694">RNA-binding</keyword>
<feature type="binding site" evidence="1">
    <location>
        <position position="124"/>
    </location>
    <ligand>
        <name>S-adenosyl-L-methionine</name>
        <dbReference type="ChEBI" id="CHEBI:59789"/>
    </ligand>
</feature>
<sequence>MNYRHAYHAGNFADVFKHAILALCLEHFKTKDKPFFVLDTHAGIGRYDLSGIEAGKTGEWQDGIGRLQDAATRGALSPVLLDALRPYLDAVAAENPAGGFRVYPGSPCLSQHLLRDNDRLFLCELHAEDEQTLWQTVGRDKRVKVEHRDGYEALKAVLPPKERRGMVLIDPPFEQPDEFDAMERALADGVKRWASGCFALWYPIKDRLEIATFHAHLETLDLPETVALDFYIRDPQQIMPGSSLIGCGYVLVNPPYGLMRVIEPLMDGLLANLRQDTPSRVAGKGAFWRLQTLKYA</sequence>
<dbReference type="Gene3D" id="3.40.50.150">
    <property type="entry name" value="Vaccinia Virus protein VP39"/>
    <property type="match status" value="1"/>
</dbReference>
<keyword evidence="1 2" id="KW-0808">Transferase</keyword>
<dbReference type="Proteomes" id="UP000185678">
    <property type="component" value="Unassembled WGS sequence"/>
</dbReference>
<dbReference type="EMBL" id="FTOA01000001">
    <property type="protein sequence ID" value="SIS39613.1"/>
    <property type="molecule type" value="Genomic_DNA"/>
</dbReference>
<feature type="active site" description="Proton acceptor" evidence="1">
    <location>
        <position position="170"/>
    </location>
</feature>
<name>A0A1N7IRA2_9PROT</name>
<feature type="binding site" evidence="1">
    <location>
        <position position="106"/>
    </location>
    <ligand>
        <name>S-adenosyl-L-methionine</name>
        <dbReference type="ChEBI" id="CHEBI:59789"/>
    </ligand>
</feature>
<dbReference type="RefSeq" id="WP_076398574.1">
    <property type="nucleotide sequence ID" value="NZ_FTOA01000001.1"/>
</dbReference>
<comment type="subunit">
    <text evidence="1">Monomer.</text>
</comment>
<dbReference type="InterPro" id="IPR007473">
    <property type="entry name" value="RlmJ"/>
</dbReference>
<feature type="binding site" evidence="1">
    <location>
        <position position="18"/>
    </location>
    <ligand>
        <name>S-adenosyl-L-methionine</name>
        <dbReference type="ChEBI" id="CHEBI:59789"/>
    </ligand>
</feature>
<dbReference type="SUPFAM" id="SSF53335">
    <property type="entry name" value="S-adenosyl-L-methionine-dependent methyltransferases"/>
    <property type="match status" value="1"/>
</dbReference>
<keyword evidence="1" id="KW-0949">S-adenosyl-L-methionine</keyword>
<dbReference type="PANTHER" id="PTHR37426">
    <property type="entry name" value="RIBOSOMAL RNA LARGE SUBUNIT METHYLTRANSFERASE J"/>
    <property type="match status" value="1"/>
</dbReference>
<gene>
    <name evidence="1" type="primary">rlmJ</name>
    <name evidence="2" type="ORF">SAMN05421779_101516</name>
</gene>
<comment type="similarity">
    <text evidence="1">Belongs to the RlmJ family.</text>
</comment>
<dbReference type="AlphaFoldDB" id="A0A1N7IRA2"/>
<evidence type="ECO:0000313" key="2">
    <source>
        <dbReference type="EMBL" id="SIS39613.1"/>
    </source>
</evidence>
<dbReference type="OrthoDB" id="9791274at2"/>
<feature type="site" description="Interaction with substrate rRNA" evidence="1">
    <location>
        <position position="3"/>
    </location>
</feature>
<feature type="binding site" evidence="1">
    <location>
        <begin position="149"/>
        <end position="150"/>
    </location>
    <ligand>
        <name>S-adenosyl-L-methionine</name>
        <dbReference type="ChEBI" id="CHEBI:59789"/>
    </ligand>
</feature>
<keyword evidence="1" id="KW-0698">rRNA processing</keyword>
<dbReference type="GO" id="GO:0036307">
    <property type="term" value="F:23S rRNA (adenine(2030)-N(6))-methyltransferase activity"/>
    <property type="evidence" value="ECO:0007669"/>
    <property type="project" value="UniProtKB-UniRule"/>
</dbReference>
<keyword evidence="3" id="KW-1185">Reference proteome</keyword>
<comment type="catalytic activity">
    <reaction evidence="1">
        <text>adenosine(2030) in 23S rRNA + S-adenosyl-L-methionine = N(6)-methyladenosine(2030) in 23S rRNA + S-adenosyl-L-homocysteine + H(+)</text>
        <dbReference type="Rhea" id="RHEA:43736"/>
        <dbReference type="Rhea" id="RHEA-COMP:10668"/>
        <dbReference type="Rhea" id="RHEA-COMP:10669"/>
        <dbReference type="ChEBI" id="CHEBI:15378"/>
        <dbReference type="ChEBI" id="CHEBI:57856"/>
        <dbReference type="ChEBI" id="CHEBI:59789"/>
        <dbReference type="ChEBI" id="CHEBI:74411"/>
        <dbReference type="ChEBI" id="CHEBI:74449"/>
        <dbReference type="EC" id="2.1.1.266"/>
    </reaction>
</comment>
<comment type="function">
    <text evidence="1">Specifically methylates the adenine in position 2030 of 23S rRNA.</text>
</comment>
<dbReference type="HAMAP" id="MF_00934">
    <property type="entry name" value="23SrRNA_methyltr_J"/>
    <property type="match status" value="1"/>
</dbReference>
<dbReference type="InterPro" id="IPR029063">
    <property type="entry name" value="SAM-dependent_MTases_sf"/>
</dbReference>
<dbReference type="Pfam" id="PF04378">
    <property type="entry name" value="RsmJ"/>
    <property type="match status" value="1"/>
</dbReference>
<dbReference type="GO" id="GO:0005829">
    <property type="term" value="C:cytosol"/>
    <property type="evidence" value="ECO:0007669"/>
    <property type="project" value="TreeGrafter"/>
</dbReference>
<keyword evidence="1 2" id="KW-0489">Methyltransferase</keyword>
<accession>A0A1N7IRA2</accession>
<protein>
    <recommendedName>
        <fullName evidence="1">Ribosomal RNA large subunit methyltransferase J</fullName>
        <ecNumber evidence="1">2.1.1.266</ecNumber>
    </recommendedName>
    <alternativeName>
        <fullName evidence="1">23S rRNA (adenine(2030)-N6)-methyltransferase</fullName>
    </alternativeName>
    <alternativeName>
        <fullName evidence="1">23S rRNA m6A2030 methyltransferase</fullName>
    </alternativeName>
</protein>